<dbReference type="EC" id="2.7.1.15" evidence="2 12"/>
<keyword evidence="7 12" id="KW-0418">Kinase</keyword>
<gene>
    <name evidence="12 14" type="primary">rbsK</name>
    <name evidence="14" type="ORF">ACFSAH_05260</name>
</gene>
<keyword evidence="9 12" id="KW-0460">Magnesium</keyword>
<keyword evidence="10 12" id="KW-0630">Potassium</keyword>
<dbReference type="InterPro" id="IPR011611">
    <property type="entry name" value="PfkB_dom"/>
</dbReference>
<evidence type="ECO:0000256" key="7">
    <source>
        <dbReference type="ARBA" id="ARBA00022777"/>
    </source>
</evidence>
<dbReference type="EMBL" id="JBHUDG010000004">
    <property type="protein sequence ID" value="MFD1629276.1"/>
    <property type="molecule type" value="Genomic_DNA"/>
</dbReference>
<comment type="activity regulation">
    <text evidence="12">Activated by a monovalent cation that binds near, but not in, the active site. The most likely occupant of the site in vivo is potassium. Ion binding induces a conformational change that may alter substrate affinity.</text>
</comment>
<comment type="pathway">
    <text evidence="12">Carbohydrate metabolism; D-ribose degradation; D-ribose 5-phosphate from beta-D-ribopyranose: step 2/2.</text>
</comment>
<comment type="caution">
    <text evidence="12">Lacks conserved residue(s) required for the propagation of feature annotation.</text>
</comment>
<keyword evidence="11 12" id="KW-0119">Carbohydrate metabolism</keyword>
<evidence type="ECO:0000256" key="2">
    <source>
        <dbReference type="ARBA" id="ARBA00012035"/>
    </source>
</evidence>
<feature type="binding site" evidence="12">
    <location>
        <position position="142"/>
    </location>
    <ligand>
        <name>substrate</name>
    </ligand>
</feature>
<keyword evidence="8 12" id="KW-0067">ATP-binding</keyword>
<dbReference type="InterPro" id="IPR002173">
    <property type="entry name" value="Carboh/pur_kinase_PfkB_CS"/>
</dbReference>
<feature type="binding site" evidence="12">
    <location>
        <position position="254"/>
    </location>
    <ligand>
        <name>substrate</name>
    </ligand>
</feature>
<keyword evidence="12" id="KW-0963">Cytoplasm</keyword>
<evidence type="ECO:0000313" key="15">
    <source>
        <dbReference type="Proteomes" id="UP001597118"/>
    </source>
</evidence>
<dbReference type="PROSITE" id="PS00584">
    <property type="entry name" value="PFKB_KINASES_2"/>
    <property type="match status" value="1"/>
</dbReference>
<dbReference type="Proteomes" id="UP001597118">
    <property type="component" value="Unassembled WGS sequence"/>
</dbReference>
<organism evidence="14 15">
    <name type="scientific">Pseudopedobacter beijingensis</name>
    <dbReference type="NCBI Taxonomy" id="1207056"/>
    <lineage>
        <taxon>Bacteria</taxon>
        <taxon>Pseudomonadati</taxon>
        <taxon>Bacteroidota</taxon>
        <taxon>Sphingobacteriia</taxon>
        <taxon>Sphingobacteriales</taxon>
        <taxon>Sphingobacteriaceae</taxon>
        <taxon>Pseudopedobacter</taxon>
    </lineage>
</organism>
<feature type="binding site" evidence="12">
    <location>
        <position position="287"/>
    </location>
    <ligand>
        <name>K(+)</name>
        <dbReference type="ChEBI" id="CHEBI:29103"/>
    </ligand>
</feature>
<feature type="domain" description="Carbohydrate kinase PfkB" evidence="13">
    <location>
        <begin position="4"/>
        <end position="295"/>
    </location>
</feature>
<dbReference type="Pfam" id="PF00294">
    <property type="entry name" value="PfkB"/>
    <property type="match status" value="1"/>
</dbReference>
<comment type="subcellular location">
    <subcellularLocation>
        <location evidence="12">Cytoplasm</location>
    </subcellularLocation>
</comment>
<dbReference type="SUPFAM" id="SSF53613">
    <property type="entry name" value="Ribokinase-like"/>
    <property type="match status" value="1"/>
</dbReference>
<evidence type="ECO:0000256" key="12">
    <source>
        <dbReference type="HAMAP-Rule" id="MF_01987"/>
    </source>
</evidence>
<evidence type="ECO:0000256" key="9">
    <source>
        <dbReference type="ARBA" id="ARBA00022842"/>
    </source>
</evidence>
<evidence type="ECO:0000313" key="14">
    <source>
        <dbReference type="EMBL" id="MFD1629276.1"/>
    </source>
</evidence>
<keyword evidence="15" id="KW-1185">Reference proteome</keyword>
<dbReference type="InterPro" id="IPR011877">
    <property type="entry name" value="Ribokinase"/>
</dbReference>
<dbReference type="InterPro" id="IPR029056">
    <property type="entry name" value="Ribokinase-like"/>
</dbReference>
<feature type="binding site" evidence="12">
    <location>
        <position position="278"/>
    </location>
    <ligand>
        <name>ATP</name>
        <dbReference type="ChEBI" id="CHEBI:30616"/>
    </ligand>
</feature>
<comment type="cofactor">
    <cofactor evidence="12">
        <name>Mg(2+)</name>
        <dbReference type="ChEBI" id="CHEBI:18420"/>
    </cofactor>
    <text evidence="12">Requires a divalent cation, most likely magnesium in vivo, as an electrophilic catalyst to aid phosphoryl group transfer. It is the chelate of the metal and the nucleotide that is the actual substrate.</text>
</comment>
<dbReference type="PANTHER" id="PTHR10584">
    <property type="entry name" value="SUGAR KINASE"/>
    <property type="match status" value="1"/>
</dbReference>
<keyword evidence="5 12" id="KW-0479">Metal-binding</keyword>
<comment type="similarity">
    <text evidence="12">Belongs to the carbohydrate kinase PfkB family. Ribokinase subfamily.</text>
</comment>
<feature type="binding site" evidence="12">
    <location>
        <begin position="41"/>
        <end position="45"/>
    </location>
    <ligand>
        <name>substrate</name>
    </ligand>
</feature>
<evidence type="ECO:0000256" key="3">
    <source>
        <dbReference type="ARBA" id="ARBA00016943"/>
    </source>
</evidence>
<evidence type="ECO:0000256" key="4">
    <source>
        <dbReference type="ARBA" id="ARBA00022679"/>
    </source>
</evidence>
<accession>A0ABW4I952</accession>
<dbReference type="PRINTS" id="PR00990">
    <property type="entry name" value="RIBOKINASE"/>
</dbReference>
<dbReference type="CDD" id="cd01174">
    <property type="entry name" value="ribokinase"/>
    <property type="match status" value="1"/>
</dbReference>
<feature type="binding site" evidence="12">
    <location>
        <begin position="222"/>
        <end position="227"/>
    </location>
    <ligand>
        <name>ATP</name>
        <dbReference type="ChEBI" id="CHEBI:30616"/>
    </ligand>
</feature>
<comment type="similarity">
    <text evidence="1">Belongs to the carbohydrate kinase pfkB family.</text>
</comment>
<reference evidence="15" key="1">
    <citation type="journal article" date="2019" name="Int. J. Syst. Evol. Microbiol.">
        <title>The Global Catalogue of Microorganisms (GCM) 10K type strain sequencing project: providing services to taxonomists for standard genome sequencing and annotation.</title>
        <authorList>
            <consortium name="The Broad Institute Genomics Platform"/>
            <consortium name="The Broad Institute Genome Sequencing Center for Infectious Disease"/>
            <person name="Wu L."/>
            <person name="Ma J."/>
        </authorList>
    </citation>
    <scope>NUCLEOTIDE SEQUENCE [LARGE SCALE GENOMIC DNA]</scope>
    <source>
        <strain evidence="15">CCUG 53762</strain>
    </source>
</reference>
<evidence type="ECO:0000256" key="8">
    <source>
        <dbReference type="ARBA" id="ARBA00022840"/>
    </source>
</evidence>
<dbReference type="Gene3D" id="3.40.1190.20">
    <property type="match status" value="1"/>
</dbReference>
<dbReference type="PANTHER" id="PTHR10584:SF166">
    <property type="entry name" value="RIBOKINASE"/>
    <property type="match status" value="1"/>
</dbReference>
<evidence type="ECO:0000259" key="13">
    <source>
        <dbReference type="Pfam" id="PF00294"/>
    </source>
</evidence>
<sequence length="306" mass="32118">MSRSKIVVIGSSNTDMVVRTSHFPEKGETVLGGEFMMNPGGKGANQAVAAARMGGEVVFVCKIGKDVFGSQSAELFEKEGIDVSYVLVDEENHSGVALITVDANAENTIVVASGANAHLFPKDISSVESIFSPEGFVLLQLEIPVETVRYIAAAAKSKGGKVILNPAPACELPDEVFSGLYMLTPNEKEASMISGVNVQDLDSAKKAAEIIYKKGVEHVIVTMGAKGALVFDGLEYVFIEAQKVVAVDTTAAGDVFNGALVVALNEGKSIIEAAEFANKASAIAVTRLGAQASAPYRGEIMEEVSK</sequence>
<dbReference type="RefSeq" id="WP_379661656.1">
    <property type="nucleotide sequence ID" value="NZ_JBHUDG010000004.1"/>
</dbReference>
<evidence type="ECO:0000256" key="6">
    <source>
        <dbReference type="ARBA" id="ARBA00022741"/>
    </source>
</evidence>
<evidence type="ECO:0000256" key="5">
    <source>
        <dbReference type="ARBA" id="ARBA00022723"/>
    </source>
</evidence>
<comment type="caution">
    <text evidence="14">The sequence shown here is derived from an EMBL/GenBank/DDBJ whole genome shotgun (WGS) entry which is preliminary data.</text>
</comment>
<keyword evidence="6 12" id="KW-0547">Nucleotide-binding</keyword>
<evidence type="ECO:0000256" key="1">
    <source>
        <dbReference type="ARBA" id="ARBA00005380"/>
    </source>
</evidence>
<comment type="function">
    <text evidence="12">Catalyzes the phosphorylation of ribose at O-5 in a reaction requiring ATP and magnesium. The resulting D-ribose-5-phosphate can then be used either for sythesis of nucleotides, histidine, and tryptophan, or as a component of the pentose phosphate pathway.</text>
</comment>
<evidence type="ECO:0000256" key="11">
    <source>
        <dbReference type="ARBA" id="ARBA00023277"/>
    </source>
</evidence>
<evidence type="ECO:0000256" key="10">
    <source>
        <dbReference type="ARBA" id="ARBA00022958"/>
    </source>
</evidence>
<feature type="binding site" evidence="12">
    <location>
        <position position="248"/>
    </location>
    <ligand>
        <name>K(+)</name>
        <dbReference type="ChEBI" id="CHEBI:29103"/>
    </ligand>
</feature>
<feature type="binding site" evidence="12">
    <location>
        <begin position="253"/>
        <end position="254"/>
    </location>
    <ligand>
        <name>ATP</name>
        <dbReference type="ChEBI" id="CHEBI:30616"/>
    </ligand>
</feature>
<protein>
    <recommendedName>
        <fullName evidence="3 12">Ribokinase</fullName>
        <shortName evidence="12">RK</shortName>
        <ecNumber evidence="2 12">2.7.1.15</ecNumber>
    </recommendedName>
</protein>
<feature type="binding site" evidence="12">
    <location>
        <position position="289"/>
    </location>
    <ligand>
        <name>K(+)</name>
        <dbReference type="ChEBI" id="CHEBI:29103"/>
    </ligand>
</feature>
<dbReference type="InterPro" id="IPR002139">
    <property type="entry name" value="Ribo/fructo_kinase"/>
</dbReference>
<dbReference type="NCBIfam" id="TIGR02152">
    <property type="entry name" value="D_ribokin_bact"/>
    <property type="match status" value="1"/>
</dbReference>
<dbReference type="GO" id="GO:0004747">
    <property type="term" value="F:ribokinase activity"/>
    <property type="evidence" value="ECO:0007669"/>
    <property type="project" value="UniProtKB-EC"/>
</dbReference>
<feature type="binding site" evidence="12">
    <location>
        <position position="293"/>
    </location>
    <ligand>
        <name>K(+)</name>
        <dbReference type="ChEBI" id="CHEBI:29103"/>
    </ligand>
</feature>
<dbReference type="HAMAP" id="MF_01987">
    <property type="entry name" value="Ribokinase"/>
    <property type="match status" value="1"/>
</dbReference>
<proteinExistence type="inferred from homology"/>
<comment type="subunit">
    <text evidence="12">Homodimer.</text>
</comment>
<comment type="catalytic activity">
    <reaction evidence="12">
        <text>D-ribose + ATP = D-ribose 5-phosphate + ADP + H(+)</text>
        <dbReference type="Rhea" id="RHEA:13697"/>
        <dbReference type="ChEBI" id="CHEBI:15378"/>
        <dbReference type="ChEBI" id="CHEBI:30616"/>
        <dbReference type="ChEBI" id="CHEBI:47013"/>
        <dbReference type="ChEBI" id="CHEBI:78346"/>
        <dbReference type="ChEBI" id="CHEBI:456216"/>
        <dbReference type="EC" id="2.7.1.15"/>
    </reaction>
</comment>
<name>A0ABW4I952_9SPHI</name>
<feature type="binding site" evidence="12">
    <location>
        <begin position="13"/>
        <end position="15"/>
    </location>
    <ligand>
        <name>substrate</name>
    </ligand>
</feature>
<feature type="active site" description="Proton acceptor" evidence="12">
    <location>
        <position position="254"/>
    </location>
</feature>
<feature type="binding site" evidence="12">
    <location>
        <position position="250"/>
    </location>
    <ligand>
        <name>K(+)</name>
        <dbReference type="ChEBI" id="CHEBI:29103"/>
    </ligand>
</feature>
<feature type="binding site" evidence="12">
    <location>
        <position position="186"/>
    </location>
    <ligand>
        <name>ATP</name>
        <dbReference type="ChEBI" id="CHEBI:30616"/>
    </ligand>
</feature>
<keyword evidence="4 12" id="KW-0808">Transferase</keyword>
<feature type="binding site" evidence="12">
    <location>
        <position position="284"/>
    </location>
    <ligand>
        <name>K(+)</name>
        <dbReference type="ChEBI" id="CHEBI:29103"/>
    </ligand>
</feature>